<protein>
    <submittedName>
        <fullName evidence="1">Uncharacterized protein</fullName>
    </submittedName>
</protein>
<dbReference type="EMBL" id="JAPUUL010001375">
    <property type="protein sequence ID" value="KAJ8127579.1"/>
    <property type="molecule type" value="Genomic_DNA"/>
</dbReference>
<name>A0ACC2JJB1_9PEZI</name>
<organism evidence="1 2">
    <name type="scientific">Lasiodiplodia mahajangana</name>
    <dbReference type="NCBI Taxonomy" id="1108764"/>
    <lineage>
        <taxon>Eukaryota</taxon>
        <taxon>Fungi</taxon>
        <taxon>Dikarya</taxon>
        <taxon>Ascomycota</taxon>
        <taxon>Pezizomycotina</taxon>
        <taxon>Dothideomycetes</taxon>
        <taxon>Dothideomycetes incertae sedis</taxon>
        <taxon>Botryosphaeriales</taxon>
        <taxon>Botryosphaeriaceae</taxon>
        <taxon>Lasiodiplodia</taxon>
    </lineage>
</organism>
<keyword evidence="2" id="KW-1185">Reference proteome</keyword>
<sequence>MPSGSGHGGRHGGRRHSTTTITEEMYRISSRGNNAGEPSGMSSYYGDAAAEAAYARNQAAGHAPSGYSSSGTTAVAGSYVGYGPTGGQGNMYRGGYTGSRGVPRAPPPSLASSRHISHHNDEAASVTSRNRARTEGFGRLGGYHGGRLLCPTDHRNEHTTLSSALRSGKTGDGIALKPSFDLIAYLAYLALFTSYDLGPCCLYVIQQQVS</sequence>
<evidence type="ECO:0000313" key="2">
    <source>
        <dbReference type="Proteomes" id="UP001153332"/>
    </source>
</evidence>
<gene>
    <name evidence="1" type="ORF">O1611_g6058</name>
</gene>
<proteinExistence type="predicted"/>
<evidence type="ECO:0000313" key="1">
    <source>
        <dbReference type="EMBL" id="KAJ8127579.1"/>
    </source>
</evidence>
<comment type="caution">
    <text evidence="1">The sequence shown here is derived from an EMBL/GenBank/DDBJ whole genome shotgun (WGS) entry which is preliminary data.</text>
</comment>
<accession>A0ACC2JJB1</accession>
<reference evidence="1" key="1">
    <citation type="submission" date="2022-12" db="EMBL/GenBank/DDBJ databases">
        <title>Genome Sequence of Lasiodiplodia mahajangana.</title>
        <authorList>
            <person name="Buettner E."/>
        </authorList>
    </citation>
    <scope>NUCLEOTIDE SEQUENCE</scope>
    <source>
        <strain evidence="1">VT137</strain>
    </source>
</reference>
<dbReference type="Proteomes" id="UP001153332">
    <property type="component" value="Unassembled WGS sequence"/>
</dbReference>